<gene>
    <name evidence="4" type="ORF">S01H1_02632</name>
</gene>
<feature type="domain" description="Response regulatory" evidence="2">
    <location>
        <begin position="2"/>
        <end position="116"/>
    </location>
</feature>
<evidence type="ECO:0000256" key="1">
    <source>
        <dbReference type="ARBA" id="ARBA00022553"/>
    </source>
</evidence>
<proteinExistence type="predicted"/>
<dbReference type="PROSITE" id="PS50110">
    <property type="entry name" value="RESPONSE_REGULATORY"/>
    <property type="match status" value="1"/>
</dbReference>
<dbReference type="SMART" id="SM00448">
    <property type="entry name" value="REC"/>
    <property type="match status" value="1"/>
</dbReference>
<dbReference type="Pfam" id="PF00989">
    <property type="entry name" value="PAS"/>
    <property type="match status" value="1"/>
</dbReference>
<dbReference type="PROSITE" id="PS50112">
    <property type="entry name" value="PAS"/>
    <property type="match status" value="1"/>
</dbReference>
<dbReference type="Gene3D" id="3.40.50.2300">
    <property type="match status" value="1"/>
</dbReference>
<dbReference type="SMART" id="SM00091">
    <property type="entry name" value="PAS"/>
    <property type="match status" value="1"/>
</dbReference>
<dbReference type="PANTHER" id="PTHR44591:SF19">
    <property type="entry name" value="TWO-COMPONENT RESPONSE REGULATOR-RELATED"/>
    <property type="match status" value="1"/>
</dbReference>
<accession>X0T1H3</accession>
<dbReference type="PANTHER" id="PTHR44591">
    <property type="entry name" value="STRESS RESPONSE REGULATOR PROTEIN 1"/>
    <property type="match status" value="1"/>
</dbReference>
<dbReference type="SUPFAM" id="SSF52172">
    <property type="entry name" value="CheY-like"/>
    <property type="match status" value="1"/>
</dbReference>
<dbReference type="AlphaFoldDB" id="X0T1H3"/>
<dbReference type="Pfam" id="PF00072">
    <property type="entry name" value="Response_reg"/>
    <property type="match status" value="1"/>
</dbReference>
<dbReference type="InterPro" id="IPR013767">
    <property type="entry name" value="PAS_fold"/>
</dbReference>
<dbReference type="CDD" id="cd00130">
    <property type="entry name" value="PAS"/>
    <property type="match status" value="1"/>
</dbReference>
<evidence type="ECO:0000259" key="3">
    <source>
        <dbReference type="PROSITE" id="PS50112"/>
    </source>
</evidence>
<dbReference type="InterPro" id="IPR000014">
    <property type="entry name" value="PAS"/>
</dbReference>
<organism evidence="4">
    <name type="scientific">marine sediment metagenome</name>
    <dbReference type="NCBI Taxonomy" id="412755"/>
    <lineage>
        <taxon>unclassified sequences</taxon>
        <taxon>metagenomes</taxon>
        <taxon>ecological metagenomes</taxon>
    </lineage>
</organism>
<dbReference type="GO" id="GO:0000160">
    <property type="term" value="P:phosphorelay signal transduction system"/>
    <property type="evidence" value="ECO:0007669"/>
    <property type="project" value="InterPro"/>
</dbReference>
<dbReference type="InterPro" id="IPR050595">
    <property type="entry name" value="Bact_response_regulator"/>
</dbReference>
<keyword evidence="1" id="KW-0597">Phosphoprotein</keyword>
<comment type="caution">
    <text evidence="4">The sequence shown here is derived from an EMBL/GenBank/DDBJ whole genome shotgun (WGS) entry which is preliminary data.</text>
</comment>
<reference evidence="4" key="1">
    <citation type="journal article" date="2014" name="Front. Microbiol.">
        <title>High frequency of phylogenetically diverse reductive dehalogenase-homologous genes in deep subseafloor sedimentary metagenomes.</title>
        <authorList>
            <person name="Kawai M."/>
            <person name="Futagami T."/>
            <person name="Toyoda A."/>
            <person name="Takaki Y."/>
            <person name="Nishi S."/>
            <person name="Hori S."/>
            <person name="Arai W."/>
            <person name="Tsubouchi T."/>
            <person name="Morono Y."/>
            <person name="Uchiyama I."/>
            <person name="Ito T."/>
            <person name="Fujiyama A."/>
            <person name="Inagaki F."/>
            <person name="Takami H."/>
        </authorList>
    </citation>
    <scope>NUCLEOTIDE SEQUENCE</scope>
    <source>
        <strain evidence="4">Expedition CK06-06</strain>
    </source>
</reference>
<feature type="non-terminal residue" evidence="4">
    <location>
        <position position="301"/>
    </location>
</feature>
<dbReference type="InterPro" id="IPR035965">
    <property type="entry name" value="PAS-like_dom_sf"/>
</dbReference>
<evidence type="ECO:0008006" key="5">
    <source>
        <dbReference type="Google" id="ProtNLM"/>
    </source>
</evidence>
<dbReference type="InterPro" id="IPR011006">
    <property type="entry name" value="CheY-like_superfamily"/>
</dbReference>
<feature type="non-terminal residue" evidence="4">
    <location>
        <position position="1"/>
    </location>
</feature>
<feature type="domain" description="PAS" evidence="3">
    <location>
        <begin position="135"/>
        <end position="205"/>
    </location>
</feature>
<name>X0T1H3_9ZZZZ</name>
<evidence type="ECO:0000313" key="4">
    <source>
        <dbReference type="EMBL" id="GAF69910.1"/>
    </source>
</evidence>
<dbReference type="NCBIfam" id="TIGR00229">
    <property type="entry name" value="sensory_box"/>
    <property type="match status" value="1"/>
</dbReference>
<dbReference type="Gene3D" id="3.30.450.20">
    <property type="entry name" value="PAS domain"/>
    <property type="match status" value="1"/>
</dbReference>
<sequence>DSILIVDDDPRFCDSLKVLLSNQGYQIQTSNSGREAMEYLVKNNFDLALLDMVMPEMNGHEIMDYINSKSPETLVIVITGHASMESAIESLRRGAYDYLRKPFEPEELLKTVENALNNKRLEREKRTIQGKLALTEKRYRYLVDNSPDIIYILDHEGRFTFVNDAIEPLLSFEANQLIGNHYTSIVFEEDIDKARYHFNERRTGKRAAVSTELRLKFYHNGDGLKPFEREYLTVELKAMGMYDRPVDSKDKKFTGTYGVGRDISARRQAQEALRDSEENFKALAANANDGILIATGEGVHV</sequence>
<dbReference type="GO" id="GO:0006355">
    <property type="term" value="P:regulation of DNA-templated transcription"/>
    <property type="evidence" value="ECO:0007669"/>
    <property type="project" value="InterPro"/>
</dbReference>
<dbReference type="EMBL" id="BARS01001301">
    <property type="protein sequence ID" value="GAF69910.1"/>
    <property type="molecule type" value="Genomic_DNA"/>
</dbReference>
<protein>
    <recommendedName>
        <fullName evidence="5">PAS domain S-box protein</fullName>
    </recommendedName>
</protein>
<evidence type="ECO:0000259" key="2">
    <source>
        <dbReference type="PROSITE" id="PS50110"/>
    </source>
</evidence>
<dbReference type="InterPro" id="IPR001789">
    <property type="entry name" value="Sig_transdc_resp-reg_receiver"/>
</dbReference>
<dbReference type="SUPFAM" id="SSF55785">
    <property type="entry name" value="PYP-like sensor domain (PAS domain)"/>
    <property type="match status" value="2"/>
</dbReference>